<evidence type="ECO:0000259" key="2">
    <source>
        <dbReference type="Pfam" id="PF12172"/>
    </source>
</evidence>
<evidence type="ECO:0000313" key="4">
    <source>
        <dbReference type="Proteomes" id="UP000264036"/>
    </source>
</evidence>
<name>A0A356LDG0_9BURK</name>
<dbReference type="Proteomes" id="UP000264036">
    <property type="component" value="Unassembled WGS sequence"/>
</dbReference>
<gene>
    <name evidence="3" type="ORF">DD666_06005</name>
</gene>
<dbReference type="PANTHER" id="PTHR34075:SF5">
    <property type="entry name" value="BLR3430 PROTEIN"/>
    <property type="match status" value="1"/>
</dbReference>
<evidence type="ECO:0000256" key="1">
    <source>
        <dbReference type="SAM" id="MobiDB-lite"/>
    </source>
</evidence>
<dbReference type="SUPFAM" id="SSF50249">
    <property type="entry name" value="Nucleic acid-binding proteins"/>
    <property type="match status" value="1"/>
</dbReference>
<sequence>MTDRIRKPPRKNPVERSRQTTLPPAMRSRTFHGMTRAAAEGKFELQVCCDCQRVQYPPRDACGYCLSHRLHWTAVDCSGILVATTVLHHSNDVYFRERLPWRIGTVKMTAGPVAIVHVHSDCKEGEPVQLDMKLDKSGNATLVALPRLLPPHYQDDPMMREMTNDVTFRRVLVTDGKSALGMAMIKALLQTDASIIFVGDSQPWRPSSTFNTLLTDSRIQVHAMDVTDSDSLERVAAEIGGKVDILINTADLLREGGMLGTSNVSAARDMFDVSCLGLLRLAQQFGGAMAARAADGVNSASAWVNIFSVYALASLPNRGVWSAAQAGGLSLSHCLRAEMQMAGIRVVNVFTGPVDYEWEQTTPPPRVAPSQIARQIVQALANGLEDVYVGDVANDIRERLRSNAKALERELAGGN</sequence>
<feature type="compositionally biased region" description="Basic and acidic residues" evidence="1">
    <location>
        <begin position="1"/>
        <end position="18"/>
    </location>
</feature>
<dbReference type="SUPFAM" id="SSF51735">
    <property type="entry name" value="NAD(P)-binding Rossmann-fold domains"/>
    <property type="match status" value="1"/>
</dbReference>
<comment type="caution">
    <text evidence="3">The sequence shown here is derived from an EMBL/GenBank/DDBJ whole genome shotgun (WGS) entry which is preliminary data.</text>
</comment>
<dbReference type="Pfam" id="PF12172">
    <property type="entry name" value="zf-ChsH2"/>
    <property type="match status" value="1"/>
</dbReference>
<organism evidence="3 4">
    <name type="scientific">Advenella kashmirensis</name>
    <dbReference type="NCBI Taxonomy" id="310575"/>
    <lineage>
        <taxon>Bacteria</taxon>
        <taxon>Pseudomonadati</taxon>
        <taxon>Pseudomonadota</taxon>
        <taxon>Betaproteobacteria</taxon>
        <taxon>Burkholderiales</taxon>
        <taxon>Alcaligenaceae</taxon>
    </lineage>
</organism>
<protein>
    <submittedName>
        <fullName evidence="3">Short-chain dehydrogenase</fullName>
    </submittedName>
</protein>
<dbReference type="EMBL" id="DOEK01000009">
    <property type="protein sequence ID" value="HBP28954.1"/>
    <property type="molecule type" value="Genomic_DNA"/>
</dbReference>
<feature type="domain" description="ChsH2 rubredoxin-like zinc ribbon" evidence="2">
    <location>
        <begin position="37"/>
        <end position="70"/>
    </location>
</feature>
<dbReference type="PRINTS" id="PR00081">
    <property type="entry name" value="GDHRDH"/>
</dbReference>
<evidence type="ECO:0000313" key="3">
    <source>
        <dbReference type="EMBL" id="HBP28954.1"/>
    </source>
</evidence>
<dbReference type="AlphaFoldDB" id="A0A356LDG0"/>
<dbReference type="Pfam" id="PF00106">
    <property type="entry name" value="adh_short"/>
    <property type="match status" value="1"/>
</dbReference>
<reference evidence="3 4" key="1">
    <citation type="journal article" date="2018" name="Nat. Biotechnol.">
        <title>A standardized bacterial taxonomy based on genome phylogeny substantially revises the tree of life.</title>
        <authorList>
            <person name="Parks D.H."/>
            <person name="Chuvochina M."/>
            <person name="Waite D.W."/>
            <person name="Rinke C."/>
            <person name="Skarshewski A."/>
            <person name="Chaumeil P.A."/>
            <person name="Hugenholtz P."/>
        </authorList>
    </citation>
    <scope>NUCLEOTIDE SEQUENCE [LARGE SCALE GENOMIC DNA]</scope>
    <source>
        <strain evidence="3">UBA10707</strain>
    </source>
</reference>
<accession>A0A356LDG0</accession>
<dbReference type="Gene3D" id="3.40.50.720">
    <property type="entry name" value="NAD(P)-binding Rossmann-like Domain"/>
    <property type="match status" value="1"/>
</dbReference>
<proteinExistence type="predicted"/>
<dbReference type="InterPro" id="IPR052513">
    <property type="entry name" value="Thioester_dehydratase-like"/>
</dbReference>
<dbReference type="InterPro" id="IPR036291">
    <property type="entry name" value="NAD(P)-bd_dom_sf"/>
</dbReference>
<feature type="region of interest" description="Disordered" evidence="1">
    <location>
        <begin position="1"/>
        <end position="20"/>
    </location>
</feature>
<dbReference type="Gene3D" id="6.10.30.10">
    <property type="match status" value="1"/>
</dbReference>
<dbReference type="InterPro" id="IPR002347">
    <property type="entry name" value="SDR_fam"/>
</dbReference>
<dbReference type="InterPro" id="IPR012340">
    <property type="entry name" value="NA-bd_OB-fold"/>
</dbReference>
<dbReference type="PANTHER" id="PTHR34075">
    <property type="entry name" value="BLR3430 PROTEIN"/>
    <property type="match status" value="1"/>
</dbReference>
<dbReference type="InterPro" id="IPR022002">
    <property type="entry name" value="ChsH2_Znr"/>
</dbReference>